<sequence length="135" mass="13778">MLLAGFAVCPLAHPPLLMARPGPGWTAVLAAAGAVHLDGAACAGCTQRSVRQTICPPALQALAQQTWTWLITGSRPFAALAAGALAAVTSVPAVLAAGVVVSAVPVLVLWCSPVQRLNAMTVSERYQVASEEGRP</sequence>
<gene>
    <name evidence="3" type="ORF">ACFPRH_20530</name>
</gene>
<keyword evidence="2" id="KW-0732">Signal</keyword>
<reference evidence="4" key="1">
    <citation type="journal article" date="2019" name="Int. J. Syst. Evol. Microbiol.">
        <title>The Global Catalogue of Microorganisms (GCM) 10K type strain sequencing project: providing services to taxonomists for standard genome sequencing and annotation.</title>
        <authorList>
            <consortium name="The Broad Institute Genomics Platform"/>
            <consortium name="The Broad Institute Genome Sequencing Center for Infectious Disease"/>
            <person name="Wu L."/>
            <person name="Ma J."/>
        </authorList>
    </citation>
    <scope>NUCLEOTIDE SEQUENCE [LARGE SCALE GENOMIC DNA]</scope>
    <source>
        <strain evidence="4">PCU 266</strain>
    </source>
</reference>
<evidence type="ECO:0000256" key="1">
    <source>
        <dbReference type="SAM" id="Phobius"/>
    </source>
</evidence>
<feature type="transmembrane region" description="Helical" evidence="1">
    <location>
        <begin position="77"/>
        <end position="110"/>
    </location>
</feature>
<feature type="chain" id="PRO_5046280912" evidence="2">
    <location>
        <begin position="20"/>
        <end position="135"/>
    </location>
</feature>
<comment type="caution">
    <text evidence="3">The sequence shown here is derived from an EMBL/GenBank/DDBJ whole genome shotgun (WGS) entry which is preliminary data.</text>
</comment>
<feature type="signal peptide" evidence="2">
    <location>
        <begin position="1"/>
        <end position="19"/>
    </location>
</feature>
<evidence type="ECO:0000256" key="2">
    <source>
        <dbReference type="SAM" id="SignalP"/>
    </source>
</evidence>
<keyword evidence="1" id="KW-0812">Transmembrane</keyword>
<evidence type="ECO:0000313" key="4">
    <source>
        <dbReference type="Proteomes" id="UP001596160"/>
    </source>
</evidence>
<dbReference type="EMBL" id="JBHSKP010000013">
    <property type="protein sequence ID" value="MFC5154125.1"/>
    <property type="molecule type" value="Genomic_DNA"/>
</dbReference>
<dbReference type="RefSeq" id="WP_344480194.1">
    <property type="nucleotide sequence ID" value="NZ_BAAASB010000014.1"/>
</dbReference>
<keyword evidence="1" id="KW-0472">Membrane</keyword>
<organism evidence="3 4">
    <name type="scientific">Streptomyces amakusaensis</name>
    <dbReference type="NCBI Taxonomy" id="67271"/>
    <lineage>
        <taxon>Bacteria</taxon>
        <taxon>Bacillati</taxon>
        <taxon>Actinomycetota</taxon>
        <taxon>Actinomycetes</taxon>
        <taxon>Kitasatosporales</taxon>
        <taxon>Streptomycetaceae</taxon>
        <taxon>Streptomyces</taxon>
    </lineage>
</organism>
<keyword evidence="4" id="KW-1185">Reference proteome</keyword>
<protein>
    <submittedName>
        <fullName evidence="3">Uncharacterized protein</fullName>
    </submittedName>
</protein>
<proteinExistence type="predicted"/>
<evidence type="ECO:0000313" key="3">
    <source>
        <dbReference type="EMBL" id="MFC5154125.1"/>
    </source>
</evidence>
<dbReference type="Proteomes" id="UP001596160">
    <property type="component" value="Unassembled WGS sequence"/>
</dbReference>
<name>A0ABW0ANC4_9ACTN</name>
<accession>A0ABW0ANC4</accession>
<keyword evidence="1" id="KW-1133">Transmembrane helix</keyword>